<evidence type="ECO:0000256" key="1">
    <source>
        <dbReference type="ARBA" id="ARBA00022598"/>
    </source>
</evidence>
<evidence type="ECO:0000259" key="10">
    <source>
        <dbReference type="Pfam" id="PF22421"/>
    </source>
</evidence>
<feature type="binding site" evidence="8">
    <location>
        <position position="244"/>
    </location>
    <ligand>
        <name>ATP</name>
        <dbReference type="ChEBI" id="CHEBI:30616"/>
    </ligand>
</feature>
<keyword evidence="4 9" id="KW-0694">RNA-binding</keyword>
<evidence type="ECO:0000256" key="9">
    <source>
        <dbReference type="PROSITE-ProRule" id="PRU00182"/>
    </source>
</evidence>
<keyword evidence="8" id="KW-0963">Cytoplasm</keyword>
<feature type="binding site" evidence="8">
    <location>
        <position position="181"/>
    </location>
    <ligand>
        <name>L-tyrosine</name>
        <dbReference type="ChEBI" id="CHEBI:58315"/>
    </ligand>
</feature>
<dbReference type="InterPro" id="IPR054608">
    <property type="entry name" value="SYY-like_C"/>
</dbReference>
<evidence type="ECO:0000256" key="4">
    <source>
        <dbReference type="ARBA" id="ARBA00022884"/>
    </source>
</evidence>
<dbReference type="SUPFAM" id="SSF55174">
    <property type="entry name" value="Alpha-L RNA-binding motif"/>
    <property type="match status" value="1"/>
</dbReference>
<dbReference type="InterPro" id="IPR024088">
    <property type="entry name" value="Tyr-tRNA-ligase_bac-type"/>
</dbReference>
<reference evidence="11 12" key="1">
    <citation type="submission" date="2024-01" db="EMBL/GenBank/DDBJ databases">
        <title>Genome insights into Plantactinospora sonchi sp. nov.</title>
        <authorList>
            <person name="Wang L."/>
        </authorList>
    </citation>
    <scope>NUCLEOTIDE SEQUENCE [LARGE SCALE GENOMIC DNA]</scope>
    <source>
        <strain evidence="11 12">NEAU-QY2</strain>
    </source>
</reference>
<evidence type="ECO:0000256" key="8">
    <source>
        <dbReference type="HAMAP-Rule" id="MF_02006"/>
    </source>
</evidence>
<dbReference type="EMBL" id="JAZGQK010000022">
    <property type="protein sequence ID" value="MEE6261727.1"/>
    <property type="molecule type" value="Genomic_DNA"/>
</dbReference>
<dbReference type="InterPro" id="IPR002307">
    <property type="entry name" value="Tyr-tRNA-ligase"/>
</dbReference>
<dbReference type="Gene3D" id="3.40.50.620">
    <property type="entry name" value="HUPs"/>
    <property type="match status" value="1"/>
</dbReference>
<dbReference type="InterPro" id="IPR002305">
    <property type="entry name" value="aa-tRNA-synth_Ic"/>
</dbReference>
<comment type="similarity">
    <text evidence="8">Belongs to the class-I aminoacyl-tRNA synthetase family. TyrS type 1 subfamily.</text>
</comment>
<dbReference type="InterPro" id="IPR001412">
    <property type="entry name" value="aa-tRNA-synth_I_CS"/>
</dbReference>
<dbReference type="SUPFAM" id="SSF52374">
    <property type="entry name" value="Nucleotidylyl transferase"/>
    <property type="match status" value="1"/>
</dbReference>
<dbReference type="Gene3D" id="3.10.290.10">
    <property type="entry name" value="RNA-binding S4 domain"/>
    <property type="match status" value="1"/>
</dbReference>
<dbReference type="CDD" id="cd00805">
    <property type="entry name" value="TyrRS_core"/>
    <property type="match status" value="1"/>
</dbReference>
<feature type="binding site" evidence="8">
    <location>
        <position position="48"/>
    </location>
    <ligand>
        <name>L-tyrosine</name>
        <dbReference type="ChEBI" id="CHEBI:58315"/>
    </ligand>
</feature>
<evidence type="ECO:0000313" key="11">
    <source>
        <dbReference type="EMBL" id="MEE6261727.1"/>
    </source>
</evidence>
<keyword evidence="1 8" id="KW-0436">Ligase</keyword>
<dbReference type="GO" id="GO:0004831">
    <property type="term" value="F:tyrosine-tRNA ligase activity"/>
    <property type="evidence" value="ECO:0007669"/>
    <property type="project" value="UniProtKB-EC"/>
</dbReference>
<dbReference type="Pfam" id="PF22421">
    <property type="entry name" value="SYY_C-terminal"/>
    <property type="match status" value="1"/>
</dbReference>
<evidence type="ECO:0000256" key="7">
    <source>
        <dbReference type="ARBA" id="ARBA00048248"/>
    </source>
</evidence>
<dbReference type="NCBIfam" id="TIGR00234">
    <property type="entry name" value="tyrS"/>
    <property type="match status" value="1"/>
</dbReference>
<feature type="domain" description="Tyrosine--tRNA ligase SYY-like C-terminal" evidence="10">
    <location>
        <begin position="371"/>
        <end position="425"/>
    </location>
</feature>
<keyword evidence="5 8" id="KW-0648">Protein biosynthesis</keyword>
<accession>A0ABU7RYX8</accession>
<dbReference type="InterPro" id="IPR014729">
    <property type="entry name" value="Rossmann-like_a/b/a_fold"/>
</dbReference>
<gene>
    <name evidence="8 11" type="primary">tyrS</name>
    <name evidence="11" type="ORF">V1633_24895</name>
</gene>
<proteinExistence type="inferred from homology"/>
<dbReference type="RefSeq" id="WP_331216817.1">
    <property type="nucleotide sequence ID" value="NZ_JAZGQK010000022.1"/>
</dbReference>
<dbReference type="PANTHER" id="PTHR11766">
    <property type="entry name" value="TYROSYL-TRNA SYNTHETASE"/>
    <property type="match status" value="1"/>
</dbReference>
<comment type="subcellular location">
    <subcellularLocation>
        <location evidence="8">Cytoplasm</location>
    </subcellularLocation>
</comment>
<dbReference type="InterPro" id="IPR024107">
    <property type="entry name" value="Tyr-tRNA-ligase_bac_1"/>
</dbReference>
<dbReference type="Gene3D" id="1.10.240.10">
    <property type="entry name" value="Tyrosyl-Transfer RNA Synthetase"/>
    <property type="match status" value="1"/>
</dbReference>
<dbReference type="PANTHER" id="PTHR11766:SF0">
    <property type="entry name" value="TYROSINE--TRNA LIGASE, MITOCHONDRIAL"/>
    <property type="match status" value="1"/>
</dbReference>
<feature type="short sequence motif" description="'KMSKS' region" evidence="8">
    <location>
        <begin position="241"/>
        <end position="245"/>
    </location>
</feature>
<dbReference type="Pfam" id="PF00579">
    <property type="entry name" value="tRNA-synt_1b"/>
    <property type="match status" value="1"/>
</dbReference>
<dbReference type="InterPro" id="IPR036986">
    <property type="entry name" value="S4_RNA-bd_sf"/>
</dbReference>
<name>A0ABU7RYX8_9ACTN</name>
<dbReference type="PROSITE" id="PS50889">
    <property type="entry name" value="S4"/>
    <property type="match status" value="1"/>
</dbReference>
<dbReference type="PROSITE" id="PS00178">
    <property type="entry name" value="AA_TRNA_LIGASE_I"/>
    <property type="match status" value="1"/>
</dbReference>
<comment type="subunit">
    <text evidence="8">Homodimer.</text>
</comment>
<protein>
    <recommendedName>
        <fullName evidence="8">Tyrosine--tRNA ligase</fullName>
        <ecNumber evidence="8">6.1.1.1</ecNumber>
    </recommendedName>
    <alternativeName>
        <fullName evidence="8">Tyrosyl-tRNA synthetase</fullName>
        <shortName evidence="8">TyrRS</shortName>
    </alternativeName>
</protein>
<comment type="catalytic activity">
    <reaction evidence="7 8">
        <text>tRNA(Tyr) + L-tyrosine + ATP = L-tyrosyl-tRNA(Tyr) + AMP + diphosphate + H(+)</text>
        <dbReference type="Rhea" id="RHEA:10220"/>
        <dbReference type="Rhea" id="RHEA-COMP:9706"/>
        <dbReference type="Rhea" id="RHEA-COMP:9707"/>
        <dbReference type="ChEBI" id="CHEBI:15378"/>
        <dbReference type="ChEBI" id="CHEBI:30616"/>
        <dbReference type="ChEBI" id="CHEBI:33019"/>
        <dbReference type="ChEBI" id="CHEBI:58315"/>
        <dbReference type="ChEBI" id="CHEBI:78442"/>
        <dbReference type="ChEBI" id="CHEBI:78536"/>
        <dbReference type="ChEBI" id="CHEBI:456215"/>
        <dbReference type="EC" id="6.1.1.1"/>
    </reaction>
</comment>
<evidence type="ECO:0000256" key="3">
    <source>
        <dbReference type="ARBA" id="ARBA00022840"/>
    </source>
</evidence>
<comment type="function">
    <text evidence="8">Catalyzes the attachment of tyrosine to tRNA(Tyr) in a two-step reaction: tyrosine is first activated by ATP to form Tyr-AMP and then transferred to the acceptor end of tRNA(Tyr).</text>
</comment>
<comment type="caution">
    <text evidence="11">The sequence shown here is derived from an EMBL/GenBank/DDBJ whole genome shotgun (WGS) entry which is preliminary data.</text>
</comment>
<keyword evidence="3 8" id="KW-0067">ATP-binding</keyword>
<keyword evidence="12" id="KW-1185">Reference proteome</keyword>
<keyword evidence="2 8" id="KW-0547">Nucleotide-binding</keyword>
<evidence type="ECO:0000256" key="5">
    <source>
        <dbReference type="ARBA" id="ARBA00022917"/>
    </source>
</evidence>
<keyword evidence="6 8" id="KW-0030">Aminoacyl-tRNA synthetase</keyword>
<evidence type="ECO:0000313" key="12">
    <source>
        <dbReference type="Proteomes" id="UP001332243"/>
    </source>
</evidence>
<sequence>MTDSSLFPATSAGLVAVLDDLRWRGLMFDSTGPDELREHFAAGPVTFYVGFDPTAPSLHIGNLLQILTARRLQLAGHRPLLLVGGATGLIGDPNERGERTLNSPEVVASWVERIRNQLAPFVSYEGENAAQPVNNLDWTGAMSVAEFLRDVGKHFPVNRMLAREVVKARLETGISYTEFSYQLLQANDFYELHQRYGCTLQFGGSDQWGNITAGVDYVRRRGAGPVHAFVTPLVTKADGTKFGKTEGGAIWLDATMTTPYAFYQFWVNTDDRDVSQLLRYFSFRDHEEIEELEKATAERPAARAAQRALAEELTTLVHGAEEARQAVAASQALFGRGSLDELGSETLRAALAEAGLVRLESLPPAALLFREAGLVGSLNEARRAIAEGGAYVNNERITDPEAVIAPETLLHGRFLVLRRGKRTFAGVELAAGR</sequence>
<dbReference type="HAMAP" id="MF_02006">
    <property type="entry name" value="Tyr_tRNA_synth_type1"/>
    <property type="match status" value="1"/>
</dbReference>
<dbReference type="EC" id="6.1.1.1" evidence="8"/>
<feature type="short sequence motif" description="'HIGH' region" evidence="8">
    <location>
        <begin position="53"/>
        <end position="62"/>
    </location>
</feature>
<evidence type="ECO:0000256" key="6">
    <source>
        <dbReference type="ARBA" id="ARBA00023146"/>
    </source>
</evidence>
<organism evidence="11 12">
    <name type="scientific">Plantactinospora sonchi</name>
    <dbReference type="NCBI Taxonomy" id="1544735"/>
    <lineage>
        <taxon>Bacteria</taxon>
        <taxon>Bacillati</taxon>
        <taxon>Actinomycetota</taxon>
        <taxon>Actinomycetes</taxon>
        <taxon>Micromonosporales</taxon>
        <taxon>Micromonosporaceae</taxon>
        <taxon>Plantactinospora</taxon>
    </lineage>
</organism>
<evidence type="ECO:0000256" key="2">
    <source>
        <dbReference type="ARBA" id="ARBA00022741"/>
    </source>
</evidence>
<dbReference type="CDD" id="cd00165">
    <property type="entry name" value="S4"/>
    <property type="match status" value="1"/>
</dbReference>
<dbReference type="Proteomes" id="UP001332243">
    <property type="component" value="Unassembled WGS sequence"/>
</dbReference>
<feature type="binding site" evidence="8">
    <location>
        <position position="185"/>
    </location>
    <ligand>
        <name>L-tyrosine</name>
        <dbReference type="ChEBI" id="CHEBI:58315"/>
    </ligand>
</feature>
<dbReference type="PRINTS" id="PR01040">
    <property type="entry name" value="TRNASYNTHTYR"/>
</dbReference>